<dbReference type="Proteomes" id="UP001211065">
    <property type="component" value="Unassembled WGS sequence"/>
</dbReference>
<dbReference type="InterPro" id="IPR053003">
    <property type="entry name" value="TRIM_RBCC_E3_ubiq-ligases"/>
</dbReference>
<dbReference type="GO" id="GO:0005778">
    <property type="term" value="C:peroxisomal membrane"/>
    <property type="evidence" value="ECO:0007669"/>
    <property type="project" value="TreeGrafter"/>
</dbReference>
<name>A0AAD5Y2W3_9FUNG</name>
<dbReference type="PANTHER" id="PTHR36754:SF2">
    <property type="entry name" value="E3 UBIQUITIN-PROTEIN LIGASE TRIM37"/>
    <property type="match status" value="1"/>
</dbReference>
<dbReference type="GO" id="GO:0016235">
    <property type="term" value="C:aggresome"/>
    <property type="evidence" value="ECO:0007669"/>
    <property type="project" value="TreeGrafter"/>
</dbReference>
<reference evidence="1" key="1">
    <citation type="submission" date="2020-05" db="EMBL/GenBank/DDBJ databases">
        <title>Phylogenomic resolution of chytrid fungi.</title>
        <authorList>
            <person name="Stajich J.E."/>
            <person name="Amses K."/>
            <person name="Simmons R."/>
            <person name="Seto K."/>
            <person name="Myers J."/>
            <person name="Bonds A."/>
            <person name="Quandt C.A."/>
            <person name="Barry K."/>
            <person name="Liu P."/>
            <person name="Grigoriev I."/>
            <person name="Longcore J.E."/>
            <person name="James T.Y."/>
        </authorList>
    </citation>
    <scope>NUCLEOTIDE SEQUENCE</scope>
    <source>
        <strain evidence="1">JEL0476</strain>
    </source>
</reference>
<organism evidence="1 2">
    <name type="scientific">Clydaea vesicula</name>
    <dbReference type="NCBI Taxonomy" id="447962"/>
    <lineage>
        <taxon>Eukaryota</taxon>
        <taxon>Fungi</taxon>
        <taxon>Fungi incertae sedis</taxon>
        <taxon>Chytridiomycota</taxon>
        <taxon>Chytridiomycota incertae sedis</taxon>
        <taxon>Chytridiomycetes</taxon>
        <taxon>Lobulomycetales</taxon>
        <taxon>Lobulomycetaceae</taxon>
        <taxon>Clydaea</taxon>
    </lineage>
</organism>
<comment type="caution">
    <text evidence="1">The sequence shown here is derived from an EMBL/GenBank/DDBJ whole genome shotgun (WGS) entry which is preliminary data.</text>
</comment>
<dbReference type="GO" id="GO:0051865">
    <property type="term" value="P:protein autoubiquitination"/>
    <property type="evidence" value="ECO:0007669"/>
    <property type="project" value="TreeGrafter"/>
</dbReference>
<proteinExistence type="predicted"/>
<dbReference type="AlphaFoldDB" id="A0AAD5Y2W3"/>
<protein>
    <submittedName>
        <fullName evidence="1">Tripartite motif containing 37</fullName>
    </submittedName>
</protein>
<gene>
    <name evidence="1" type="primary">TRIM37</name>
    <name evidence="1" type="ORF">HK099_005066</name>
</gene>
<dbReference type="GO" id="GO:0006513">
    <property type="term" value="P:protein monoubiquitination"/>
    <property type="evidence" value="ECO:0007669"/>
    <property type="project" value="TreeGrafter"/>
</dbReference>
<dbReference type="EMBL" id="JADGJW010000038">
    <property type="protein sequence ID" value="KAJ3226358.1"/>
    <property type="molecule type" value="Genomic_DNA"/>
</dbReference>
<dbReference type="SUPFAM" id="SSF57845">
    <property type="entry name" value="B-box zinc-binding domain"/>
    <property type="match status" value="1"/>
</dbReference>
<dbReference type="GO" id="GO:0061630">
    <property type="term" value="F:ubiquitin protein ligase activity"/>
    <property type="evidence" value="ECO:0007669"/>
    <property type="project" value="TreeGrafter"/>
</dbReference>
<sequence>MKDQYQNQCPHCRAEISAKELVQCRFVEELVEHLNQVTSKSALNIEITCQIHSLELIYYCLGDMSNCELAICSDCALIDLQHENHKIERFDVVYEQSKYLLMSKCDLLKKRICDINIGLQRVDTELNCIHQKKEYKELNCKNYVLNYLENLNTDTINETTLLNEKKLFYLQEVSSLGNAIKSIDDYIIGASKQTLVKESSNFLHVIENKFIIDSEHLNAAAVEETATKDFLNFDDDFSPNYQNFHIEISDFSKKYFRKDIFSKTLTTSSGLNFSVNLNFGSSQIDSDFLTVFVELVKDFDNIDITGNYQFKIEMIGKDQNIKKEFESVNEGEKCYGHVNFYPLEHIENFVDKEKDTFNLNFSVRAFTWRQQARDLENLIKKEQIKFINYFKSENLSNKSFKICEGESAISCTCKRNSVNETSIDEREDINSVDNDIRNITSVDKNMQGRPTSRDKDVLKNISSRKEALVEVLQHPSNLVETDAVDVSNLSDDHSQMNSKFSRINEELIAKLINMKLSKFENFQETMLHKVNASNSNFPLSKILEIIYNLHKFKNETGFFNLLLLKILELVEGFDTMEEHRRNKNINFNFCNKDFFGERIAIATETNNKVTDIIADLGRDSPFEGHDEELTTLKQEKIKQCISKNIENYSFDELEDGEESLDEEDVENNLNEKSITSKLNYLQMFSNDTAPSPSSTCSTNSDSWETEKSLSFSKNLSSERSLGEIFFDDMEGDQKNDSLGSSRKIYKKELYSAEPEYFSDFISDIIDNINNGEVDANISHFDSFFNYIDSSSSSIISPHLAEEGGILMVPNEEITPGHDILEKKETVYFNNKENFKLELDKIQTKIDGFMVQVENFSNEDSANYFYSPTDNFDGNIEILKCGGSSNELKMEARSSVDNNNSISSFFDNNEAPEGSEGTFLSDLVHAHNILKNNDMGSFLAEFEHIND</sequence>
<keyword evidence="2" id="KW-1185">Reference proteome</keyword>
<accession>A0AAD5Y2W3</accession>
<evidence type="ECO:0000313" key="1">
    <source>
        <dbReference type="EMBL" id="KAJ3226358.1"/>
    </source>
</evidence>
<dbReference type="PANTHER" id="PTHR36754">
    <property type="entry name" value="E3 UBIQUITIN-PROTEIN LIGASE TRIM37"/>
    <property type="match status" value="1"/>
</dbReference>
<evidence type="ECO:0000313" key="2">
    <source>
        <dbReference type="Proteomes" id="UP001211065"/>
    </source>
</evidence>
<dbReference type="GO" id="GO:0070842">
    <property type="term" value="P:aggresome assembly"/>
    <property type="evidence" value="ECO:0007669"/>
    <property type="project" value="TreeGrafter"/>
</dbReference>
<dbReference type="Gene3D" id="3.30.160.60">
    <property type="entry name" value="Classic Zinc Finger"/>
    <property type="match status" value="1"/>
</dbReference>
<dbReference type="GO" id="GO:0031625">
    <property type="term" value="F:ubiquitin protein ligase binding"/>
    <property type="evidence" value="ECO:0007669"/>
    <property type="project" value="TreeGrafter"/>
</dbReference>
<dbReference type="GO" id="GO:0005164">
    <property type="term" value="F:tumor necrosis factor receptor binding"/>
    <property type="evidence" value="ECO:0007669"/>
    <property type="project" value="TreeGrafter"/>
</dbReference>